<evidence type="ECO:0000313" key="3">
    <source>
        <dbReference type="Proteomes" id="UP000092819"/>
    </source>
</evidence>
<dbReference type="InterPro" id="IPR053520">
    <property type="entry name" value="Transposase_Tn903"/>
</dbReference>
<gene>
    <name evidence="2" type="ORF">VCE7224_04188</name>
</gene>
<dbReference type="Proteomes" id="UP000092819">
    <property type="component" value="Unassembled WGS sequence"/>
</dbReference>
<proteinExistence type="predicted"/>
<name>A0A1C3JJZ7_9VIBR</name>
<dbReference type="NCBIfam" id="NF033579">
    <property type="entry name" value="transpos_IS5_2"/>
    <property type="match status" value="1"/>
</dbReference>
<dbReference type="PANTHER" id="PTHR34631">
    <property type="match status" value="1"/>
</dbReference>
<reference evidence="3" key="1">
    <citation type="submission" date="2016-06" db="EMBL/GenBank/DDBJ databases">
        <authorList>
            <person name="Rodrigo-Torres L."/>
            <person name="Arahal D.R."/>
        </authorList>
    </citation>
    <scope>NUCLEOTIDE SEQUENCE [LARGE SCALE GENOMIC DNA]</scope>
    <source>
        <strain evidence="3">CECT 7224</strain>
    </source>
</reference>
<sequence length="310" mass="34899">MGKAKKKITNWAEYNKALCKRSSVTFWIDDSAIDAWKCKTHHGKRGRGFQYSDTAIETALMIKGIFSLPLRALQGLIDSIFELLDVPLTSPDYICISKRSKTVQVKYRNKSRGAIRHIAIDSTGLKVFGEGEWKVKKHGAEKRRTWRKLRLAVDVYTHETISTEVSLVNVGDSEVLPTLLNPLRRKVIAVSADGAYDTKNCHETLKNKGCTPLIPPRKNAALWEDRHPRNEAVEALKNGTIAEWKSEPGYHYRSISETAMSRYKGLTSGKLSLRCYNAQVGANHGECQCDGGLWNRYITFVISKQTITQG</sequence>
<organism evidence="2 3">
    <name type="scientific">Vibrio celticus</name>
    <dbReference type="NCBI Taxonomy" id="446372"/>
    <lineage>
        <taxon>Bacteria</taxon>
        <taxon>Pseudomonadati</taxon>
        <taxon>Pseudomonadota</taxon>
        <taxon>Gammaproteobacteria</taxon>
        <taxon>Vibrionales</taxon>
        <taxon>Vibrionaceae</taxon>
        <taxon>Vibrio</taxon>
    </lineage>
</organism>
<dbReference type="Pfam" id="PF13737">
    <property type="entry name" value="DDE_Tnp_1_5"/>
    <property type="match status" value="1"/>
</dbReference>
<evidence type="ECO:0000259" key="1">
    <source>
        <dbReference type="Pfam" id="PF13737"/>
    </source>
</evidence>
<dbReference type="PANTHER" id="PTHR34631:SF3">
    <property type="entry name" value="ISSOD12 TRANSPOSASE TNPA_ISSOD12"/>
    <property type="match status" value="1"/>
</dbReference>
<dbReference type="InterPro" id="IPR053172">
    <property type="entry name" value="Tn903_transposase"/>
</dbReference>
<evidence type="ECO:0000313" key="2">
    <source>
        <dbReference type="EMBL" id="SBT15399.1"/>
    </source>
</evidence>
<dbReference type="EMBL" id="FLQZ01000121">
    <property type="protein sequence ID" value="SBT15399.1"/>
    <property type="molecule type" value="Genomic_DNA"/>
</dbReference>
<accession>A0A1C3JJZ7</accession>
<dbReference type="InterPro" id="IPR025668">
    <property type="entry name" value="Tnp_DDE_dom"/>
</dbReference>
<protein>
    <submittedName>
        <fullName evidence="2">Transposase DDE domain protein</fullName>
    </submittedName>
</protein>
<feature type="domain" description="Transposase DDE" evidence="1">
    <location>
        <begin position="20"/>
        <end position="130"/>
    </location>
</feature>
<dbReference type="AlphaFoldDB" id="A0A1C3JJZ7"/>
<keyword evidence="3" id="KW-1185">Reference proteome</keyword>